<feature type="compositionally biased region" description="Basic residues" evidence="1">
    <location>
        <begin position="189"/>
        <end position="199"/>
    </location>
</feature>
<feature type="region of interest" description="Disordered" evidence="1">
    <location>
        <begin position="426"/>
        <end position="473"/>
    </location>
</feature>
<evidence type="ECO:0000313" key="4">
    <source>
        <dbReference type="Proteomes" id="UP000580879"/>
    </source>
</evidence>
<feature type="region of interest" description="Disordered" evidence="1">
    <location>
        <begin position="173"/>
        <end position="266"/>
    </location>
</feature>
<sequence>LAVNPQLVGPAQHRVQAIPAQFEPRLVDRDLIPSTEMMASADPRQMHMASHLGPTVPQHPNMPNILSNRVYPGPGYSFLQPESMEAVARRQELVQKQNIARMEMEMSAIFQQKEMEKAHRKGLLGLEAPFLYHGMPASPIALRGRHRLPEGHLPNDLYVHRATLDEIHGNTMLVASSPYPPVSTLQRERGRRPGRRAGNHKAAEGGANGTKNQADDKSTDSASAAVDDEKEEKKEVEVETPNKPEQSKNQTEPSAAAKNSKEFEQGLRKNCASHEIPTETNSCSNTNEKEANSSCAAFDDKYMYPSAIPFSALPYGFPVPNNPLLPSGAHGLILNGEDISSIEDIRKWTVDDVHNFIVSLPGCSDYAQTFKDHAIDGETLPLLTEEHLLDTMGLKLGPALKIRSQVSRRLGNVFYMMNVPLPVPLPPAPGKASEQPSDMASPLHCNSSGDTLDSPCSQDPEASQAVEQIVSES</sequence>
<name>A0A7K6QLS4_9PASS</name>
<dbReference type="Proteomes" id="UP000580879">
    <property type="component" value="Unassembled WGS sequence"/>
</dbReference>
<accession>A0A7K6QLS4</accession>
<dbReference type="InterPro" id="IPR013761">
    <property type="entry name" value="SAM/pointed_sf"/>
</dbReference>
<feature type="domain" description="SAM" evidence="2">
    <location>
        <begin position="348"/>
        <end position="394"/>
    </location>
</feature>
<dbReference type="PANTHER" id="PTHR12247:SF89">
    <property type="entry name" value="STERILE ALPHA MOTIF DOMAIN-CONTAINING PROTEIN 7"/>
    <property type="match status" value="1"/>
</dbReference>
<dbReference type="SMART" id="SM00454">
    <property type="entry name" value="SAM"/>
    <property type="match status" value="1"/>
</dbReference>
<dbReference type="GO" id="GO:0045892">
    <property type="term" value="P:negative regulation of DNA-templated transcription"/>
    <property type="evidence" value="ECO:0007669"/>
    <property type="project" value="TreeGrafter"/>
</dbReference>
<dbReference type="GO" id="GO:0005634">
    <property type="term" value="C:nucleus"/>
    <property type="evidence" value="ECO:0007669"/>
    <property type="project" value="TreeGrafter"/>
</dbReference>
<dbReference type="Gene3D" id="1.10.150.50">
    <property type="entry name" value="Transcription Factor, Ets-1"/>
    <property type="match status" value="1"/>
</dbReference>
<feature type="non-terminal residue" evidence="3">
    <location>
        <position position="1"/>
    </location>
</feature>
<dbReference type="SUPFAM" id="SSF47769">
    <property type="entry name" value="SAM/Pointed domain"/>
    <property type="match status" value="1"/>
</dbReference>
<evidence type="ECO:0000256" key="1">
    <source>
        <dbReference type="SAM" id="MobiDB-lite"/>
    </source>
</evidence>
<keyword evidence="4" id="KW-1185">Reference proteome</keyword>
<dbReference type="GO" id="GO:0042393">
    <property type="term" value="F:histone binding"/>
    <property type="evidence" value="ECO:0007669"/>
    <property type="project" value="TreeGrafter"/>
</dbReference>
<feature type="compositionally biased region" description="Basic and acidic residues" evidence="1">
    <location>
        <begin position="231"/>
        <end position="246"/>
    </location>
</feature>
<feature type="non-terminal residue" evidence="3">
    <location>
        <position position="473"/>
    </location>
</feature>
<dbReference type="AlphaFoldDB" id="A0A7K6QLS4"/>
<proteinExistence type="predicted"/>
<dbReference type="InterPro" id="IPR050548">
    <property type="entry name" value="PcG_chromatin_remod_factors"/>
</dbReference>
<dbReference type="InterPro" id="IPR001660">
    <property type="entry name" value="SAM"/>
</dbReference>
<dbReference type="OrthoDB" id="9943471at2759"/>
<organism evidence="3 4">
    <name type="scientific">Climacteris rufus</name>
    <name type="common">rufous treecreeper</name>
    <dbReference type="NCBI Taxonomy" id="47695"/>
    <lineage>
        <taxon>Eukaryota</taxon>
        <taxon>Metazoa</taxon>
        <taxon>Chordata</taxon>
        <taxon>Craniata</taxon>
        <taxon>Vertebrata</taxon>
        <taxon>Euteleostomi</taxon>
        <taxon>Archelosauria</taxon>
        <taxon>Archosauria</taxon>
        <taxon>Dinosauria</taxon>
        <taxon>Saurischia</taxon>
        <taxon>Theropoda</taxon>
        <taxon>Coelurosauria</taxon>
        <taxon>Aves</taxon>
        <taxon>Neognathae</taxon>
        <taxon>Neoaves</taxon>
        <taxon>Telluraves</taxon>
        <taxon>Australaves</taxon>
        <taxon>Passeriformes</taxon>
        <taxon>Climacteridae</taxon>
        <taxon>Climacteris</taxon>
    </lineage>
</organism>
<comment type="caution">
    <text evidence="3">The sequence shown here is derived from an EMBL/GenBank/DDBJ whole genome shotgun (WGS) entry which is preliminary data.</text>
</comment>
<dbReference type="EMBL" id="VZRZ01003282">
    <property type="protein sequence ID" value="NWW74578.1"/>
    <property type="molecule type" value="Genomic_DNA"/>
</dbReference>
<feature type="compositionally biased region" description="Polar residues" evidence="1">
    <location>
        <begin position="434"/>
        <end position="461"/>
    </location>
</feature>
<reference evidence="3 4" key="1">
    <citation type="submission" date="2019-09" db="EMBL/GenBank/DDBJ databases">
        <title>Bird 10,000 Genomes (B10K) Project - Family phase.</title>
        <authorList>
            <person name="Zhang G."/>
        </authorList>
    </citation>
    <scope>NUCLEOTIDE SEQUENCE [LARGE SCALE GENOMIC DNA]</scope>
    <source>
        <strain evidence="3">B10K-DU-029-53</strain>
    </source>
</reference>
<evidence type="ECO:0000259" key="2">
    <source>
        <dbReference type="PROSITE" id="PS50105"/>
    </source>
</evidence>
<dbReference type="PANTHER" id="PTHR12247">
    <property type="entry name" value="POLYCOMB GROUP PROTEIN"/>
    <property type="match status" value="1"/>
</dbReference>
<dbReference type="PROSITE" id="PS50105">
    <property type="entry name" value="SAM_DOMAIN"/>
    <property type="match status" value="1"/>
</dbReference>
<dbReference type="CDD" id="cd09579">
    <property type="entry name" value="SAM_Samd7_11"/>
    <property type="match status" value="1"/>
</dbReference>
<dbReference type="GO" id="GO:0003682">
    <property type="term" value="F:chromatin binding"/>
    <property type="evidence" value="ECO:0007669"/>
    <property type="project" value="TreeGrafter"/>
</dbReference>
<gene>
    <name evidence="3" type="primary">Samd7</name>
    <name evidence="3" type="ORF">CLIRUF_R06299</name>
</gene>
<dbReference type="Pfam" id="PF00536">
    <property type="entry name" value="SAM_1"/>
    <property type="match status" value="1"/>
</dbReference>
<evidence type="ECO:0000313" key="3">
    <source>
        <dbReference type="EMBL" id="NWW74578.1"/>
    </source>
</evidence>
<protein>
    <submittedName>
        <fullName evidence="3">SAMD7 protein</fullName>
    </submittedName>
</protein>